<name>A0ABD2C6E3_VESSQ</name>
<accession>A0ABD2C6E3</accession>
<evidence type="ECO:0008006" key="3">
    <source>
        <dbReference type="Google" id="ProtNLM"/>
    </source>
</evidence>
<gene>
    <name evidence="1" type="ORF">V1478_000751</name>
</gene>
<dbReference type="Proteomes" id="UP001607302">
    <property type="component" value="Unassembled WGS sequence"/>
</dbReference>
<dbReference type="AlphaFoldDB" id="A0ABD2C6E3"/>
<reference evidence="1 2" key="1">
    <citation type="journal article" date="2024" name="Ann. Entomol. Soc. Am.">
        <title>Genomic analyses of the southern and eastern yellowjacket wasps (Hymenoptera: Vespidae) reveal evolutionary signatures of social life.</title>
        <authorList>
            <person name="Catto M.A."/>
            <person name="Caine P.B."/>
            <person name="Orr S.E."/>
            <person name="Hunt B.G."/>
            <person name="Goodisman M.A.D."/>
        </authorList>
    </citation>
    <scope>NUCLEOTIDE SEQUENCE [LARGE SCALE GENOMIC DNA]</scope>
    <source>
        <strain evidence="1">233</strain>
        <tissue evidence="1">Head and thorax</tissue>
    </source>
</reference>
<organism evidence="1 2">
    <name type="scientific">Vespula squamosa</name>
    <name type="common">Southern yellow jacket</name>
    <name type="synonym">Wasp</name>
    <dbReference type="NCBI Taxonomy" id="30214"/>
    <lineage>
        <taxon>Eukaryota</taxon>
        <taxon>Metazoa</taxon>
        <taxon>Ecdysozoa</taxon>
        <taxon>Arthropoda</taxon>
        <taxon>Hexapoda</taxon>
        <taxon>Insecta</taxon>
        <taxon>Pterygota</taxon>
        <taxon>Neoptera</taxon>
        <taxon>Endopterygota</taxon>
        <taxon>Hymenoptera</taxon>
        <taxon>Apocrita</taxon>
        <taxon>Aculeata</taxon>
        <taxon>Vespoidea</taxon>
        <taxon>Vespidae</taxon>
        <taxon>Vespinae</taxon>
        <taxon>Vespula</taxon>
    </lineage>
</organism>
<keyword evidence="2" id="KW-1185">Reference proteome</keyword>
<evidence type="ECO:0000313" key="2">
    <source>
        <dbReference type="Proteomes" id="UP001607302"/>
    </source>
</evidence>
<sequence length="89" mass="10029">MLFSHAFDENWMGDTTEVKDVTGQSWCDNNCSLSPLHARIYMLNKTRQDQVEISYGFVPCILESIDQGLLMAVGHRDYVSGSDKGDPGW</sequence>
<evidence type="ECO:0000313" key="1">
    <source>
        <dbReference type="EMBL" id="KAL2740610.1"/>
    </source>
</evidence>
<comment type="caution">
    <text evidence="1">The sequence shown here is derived from an EMBL/GenBank/DDBJ whole genome shotgun (WGS) entry which is preliminary data.</text>
</comment>
<dbReference type="EMBL" id="JAUDFV010000020">
    <property type="protein sequence ID" value="KAL2740610.1"/>
    <property type="molecule type" value="Genomic_DNA"/>
</dbReference>
<proteinExistence type="predicted"/>
<protein>
    <recommendedName>
        <fullName evidence="3">FHA domain-containing protein</fullName>
    </recommendedName>
</protein>